<evidence type="ECO:0000256" key="1">
    <source>
        <dbReference type="SAM" id="Phobius"/>
    </source>
</evidence>
<gene>
    <name evidence="2" type="primary">PLB1</name>
    <name evidence="2" type="ORF">Tcan_12109</name>
</gene>
<feature type="transmembrane region" description="Helical" evidence="1">
    <location>
        <begin position="21"/>
        <end position="44"/>
    </location>
</feature>
<keyword evidence="3" id="KW-1185">Reference proteome</keyword>
<proteinExistence type="predicted"/>
<sequence>MYIHKYRRRYPSSSKNLFFQVSSLKGAVCVVACFALLLLSIVFMCNKLISSSAISRVYKMATSVHNVHPSQIGVVAALGDSFSVGYGASPDDVRMLNSHPQFSFSMGLGGVLKEHITIPNILLQLGASLVGYSTNDDAGLNFAFPGALSSDLQNQAVNLAQRFAEKAKSSKWKLLTIFIGLNDMAHECFHRSGLDVLRDRYKSNLEGALDVLSGTLTRTIVSVVSVPNIATLFEAEASATGAQMPCFNVDTRQMCDMLNGAIESIIKEGRYERDDFTLVQQPLFSSENEPPKTATGVVDRTLFASDGFHLSQKGQSMYAAALWNNMLEPVGSKSRRYPNYPYRLRLPDEEFPYIRTSNNSNNCDGKQCISGQEKFIEF</sequence>
<dbReference type="InterPro" id="IPR001087">
    <property type="entry name" value="GDSL"/>
</dbReference>
<keyword evidence="1" id="KW-0472">Membrane</keyword>
<dbReference type="OMA" id="PNKCANQ"/>
<dbReference type="Proteomes" id="UP000031036">
    <property type="component" value="Unassembled WGS sequence"/>
</dbReference>
<dbReference type="AlphaFoldDB" id="A0A0B2UP57"/>
<dbReference type="Gene3D" id="3.40.50.1110">
    <property type="entry name" value="SGNH hydrolase"/>
    <property type="match status" value="1"/>
</dbReference>
<dbReference type="GO" id="GO:0006644">
    <property type="term" value="P:phospholipid metabolic process"/>
    <property type="evidence" value="ECO:0007669"/>
    <property type="project" value="TreeGrafter"/>
</dbReference>
<evidence type="ECO:0000313" key="2">
    <source>
        <dbReference type="EMBL" id="KHN70892.1"/>
    </source>
</evidence>
<reference evidence="2 3" key="1">
    <citation type="submission" date="2014-11" db="EMBL/GenBank/DDBJ databases">
        <title>Genetic blueprint of the zoonotic pathogen Toxocara canis.</title>
        <authorList>
            <person name="Zhu X.-Q."/>
            <person name="Korhonen P.K."/>
            <person name="Cai H."/>
            <person name="Young N.D."/>
            <person name="Nejsum P."/>
            <person name="von Samson-Himmelstjerna G."/>
            <person name="Boag P.R."/>
            <person name="Tan P."/>
            <person name="Li Q."/>
            <person name="Min J."/>
            <person name="Yang Y."/>
            <person name="Wang X."/>
            <person name="Fang X."/>
            <person name="Hall R.S."/>
            <person name="Hofmann A."/>
            <person name="Sternberg P.W."/>
            <person name="Jex A.R."/>
            <person name="Gasser R.B."/>
        </authorList>
    </citation>
    <scope>NUCLEOTIDE SEQUENCE [LARGE SCALE GENOMIC DNA]</scope>
    <source>
        <strain evidence="2">PN_DK_2014</strain>
    </source>
</reference>
<dbReference type="GO" id="GO:0004620">
    <property type="term" value="F:phospholipase activity"/>
    <property type="evidence" value="ECO:0007669"/>
    <property type="project" value="InterPro"/>
</dbReference>
<dbReference type="EMBL" id="JPKZ01022847">
    <property type="protein sequence ID" value="KHN70892.1"/>
    <property type="molecule type" value="Genomic_DNA"/>
</dbReference>
<accession>A0A0B2UP57</accession>
<dbReference type="SUPFAM" id="SSF52266">
    <property type="entry name" value="SGNH hydrolase"/>
    <property type="match status" value="1"/>
</dbReference>
<dbReference type="PANTHER" id="PTHR21325:SF31">
    <property type="entry name" value="GH22081P-RELATED"/>
    <property type="match status" value="1"/>
</dbReference>
<dbReference type="InterPro" id="IPR038885">
    <property type="entry name" value="PLB1"/>
</dbReference>
<dbReference type="OrthoDB" id="10265800at2759"/>
<organism evidence="2 3">
    <name type="scientific">Toxocara canis</name>
    <name type="common">Canine roundworm</name>
    <dbReference type="NCBI Taxonomy" id="6265"/>
    <lineage>
        <taxon>Eukaryota</taxon>
        <taxon>Metazoa</taxon>
        <taxon>Ecdysozoa</taxon>
        <taxon>Nematoda</taxon>
        <taxon>Chromadorea</taxon>
        <taxon>Rhabditida</taxon>
        <taxon>Spirurina</taxon>
        <taxon>Ascaridomorpha</taxon>
        <taxon>Ascaridoidea</taxon>
        <taxon>Toxocaridae</taxon>
        <taxon>Toxocara</taxon>
    </lineage>
</organism>
<protein>
    <submittedName>
        <fullName evidence="2">Phospholipase B1, membrane-associated</fullName>
    </submittedName>
</protein>
<keyword evidence="1" id="KW-1133">Transmembrane helix</keyword>
<comment type="caution">
    <text evidence="2">The sequence shown here is derived from an EMBL/GenBank/DDBJ whole genome shotgun (WGS) entry which is preliminary data.</text>
</comment>
<evidence type="ECO:0000313" key="3">
    <source>
        <dbReference type="Proteomes" id="UP000031036"/>
    </source>
</evidence>
<dbReference type="STRING" id="6265.A0A0B2UP57"/>
<keyword evidence="1" id="KW-0812">Transmembrane</keyword>
<dbReference type="Pfam" id="PF00657">
    <property type="entry name" value="Lipase_GDSL"/>
    <property type="match status" value="1"/>
</dbReference>
<dbReference type="InterPro" id="IPR036514">
    <property type="entry name" value="SGNH_hydro_sf"/>
</dbReference>
<name>A0A0B2UP57_TOXCA</name>
<dbReference type="PANTHER" id="PTHR21325">
    <property type="entry name" value="PHOSPHOLIPASE B, PLB1"/>
    <property type="match status" value="1"/>
</dbReference>